<feature type="signal peptide" evidence="7">
    <location>
        <begin position="1"/>
        <end position="22"/>
    </location>
</feature>
<dbReference type="PANTHER" id="PTHR10030:SF37">
    <property type="entry name" value="ALPHA-L-FUCOSIDASE-RELATED"/>
    <property type="match status" value="1"/>
</dbReference>
<gene>
    <name evidence="9" type="ORF">J2W55_002816</name>
</gene>
<comment type="caution">
    <text evidence="9">The sequence shown here is derived from an EMBL/GenBank/DDBJ whole genome shotgun (WGS) entry which is preliminary data.</text>
</comment>
<dbReference type="Proteomes" id="UP001247620">
    <property type="component" value="Unassembled WGS sequence"/>
</dbReference>
<dbReference type="InterPro" id="IPR016286">
    <property type="entry name" value="FUC_metazoa-typ"/>
</dbReference>
<dbReference type="SUPFAM" id="SSF51445">
    <property type="entry name" value="(Trans)glycosidases"/>
    <property type="match status" value="1"/>
</dbReference>
<evidence type="ECO:0000256" key="3">
    <source>
        <dbReference type="ARBA" id="ARBA00012662"/>
    </source>
</evidence>
<dbReference type="PANTHER" id="PTHR10030">
    <property type="entry name" value="ALPHA-L-FUCOSIDASE"/>
    <property type="match status" value="1"/>
</dbReference>
<dbReference type="GO" id="GO:0004560">
    <property type="term" value="F:alpha-L-fucosidase activity"/>
    <property type="evidence" value="ECO:0007669"/>
    <property type="project" value="UniProtKB-EC"/>
</dbReference>
<keyword evidence="5 9" id="KW-0378">Hydrolase</keyword>
<comment type="function">
    <text evidence="1">Alpha-L-fucosidase is responsible for hydrolyzing the alpha-1,6-linked fucose joined to the reducing-end N-acetylglucosamine of the carbohydrate moieties of glycoproteins.</text>
</comment>
<evidence type="ECO:0000256" key="6">
    <source>
        <dbReference type="ARBA" id="ARBA00023295"/>
    </source>
</evidence>
<evidence type="ECO:0000256" key="5">
    <source>
        <dbReference type="ARBA" id="ARBA00022801"/>
    </source>
</evidence>
<evidence type="ECO:0000256" key="1">
    <source>
        <dbReference type="ARBA" id="ARBA00004071"/>
    </source>
</evidence>
<comment type="similarity">
    <text evidence="2">Belongs to the glycosyl hydrolase 29 family.</text>
</comment>
<feature type="domain" description="Glycoside hydrolase family 29 N-terminal" evidence="8">
    <location>
        <begin position="35"/>
        <end position="325"/>
    </location>
</feature>
<evidence type="ECO:0000256" key="4">
    <source>
        <dbReference type="ARBA" id="ARBA00022729"/>
    </source>
</evidence>
<feature type="chain" id="PRO_5045924434" description="alpha-L-fucosidase" evidence="7">
    <location>
        <begin position="23"/>
        <end position="547"/>
    </location>
</feature>
<dbReference type="InterPro" id="IPR017853">
    <property type="entry name" value="GH"/>
</dbReference>
<evidence type="ECO:0000256" key="2">
    <source>
        <dbReference type="ARBA" id="ARBA00007951"/>
    </source>
</evidence>
<sequence>MKKIKFYIGAFFLLCCIVKGYAQTETDDNRFSGNKNNPERQAWLRDRGFGMFIHLNIDVQLGITISHSLVGASEAYCKKYYETLPQTFDPYKFNAYEIAKLAKLAGMKYIVFTAKHHSGFCFWDTRTTDLNIMHTPYKKDLLKEYVEGVRKAGLAVGLYYSPEDFKFLYDHKIPIKRGDIKLKDNEHKAYDDLVKQQTTELFTNYGQIDVLFIDGEPKDPCKKVAWSLQPNVVITRGAINTPEQTLPGAAQDQFWESCITMGTQWNYKPTNDHIKTGGRLIELLIEARAKGGNFLLNVGPHPDGYIPYEQEVNLREMAAWNFINEEAIQGVRPWIIVHEHNIWFTASKDKKTVYAIITRQPDWPLGQRKEIILKSVKSTPSTKISVLGQNSEVVEYQNAKDASSRFEQKNDGLHISVVRAQRVYDNNKWPNPVTIKLENIEPALDPPVIITGNAITQNGEAVLKGSLVKKGDAPIVRVGFEYRPYAGFAENLNSTAWNTTKYAERNSEGDYTISLKGLKKNTPYEYRAVVVHPQITIQADIKTFTVK</sequence>
<evidence type="ECO:0000259" key="8">
    <source>
        <dbReference type="Pfam" id="PF01120"/>
    </source>
</evidence>
<reference evidence="9 10" key="1">
    <citation type="submission" date="2023-07" db="EMBL/GenBank/DDBJ databases">
        <title>Sorghum-associated microbial communities from plants grown in Nebraska, USA.</title>
        <authorList>
            <person name="Schachtman D."/>
        </authorList>
    </citation>
    <scope>NUCLEOTIDE SEQUENCE [LARGE SCALE GENOMIC DNA]</scope>
    <source>
        <strain evidence="9 10">3262</strain>
    </source>
</reference>
<organism evidence="9 10">
    <name type="scientific">Mucilaginibacter pocheonensis</name>
    <dbReference type="NCBI Taxonomy" id="398050"/>
    <lineage>
        <taxon>Bacteria</taxon>
        <taxon>Pseudomonadati</taxon>
        <taxon>Bacteroidota</taxon>
        <taxon>Sphingobacteriia</taxon>
        <taxon>Sphingobacteriales</taxon>
        <taxon>Sphingobacteriaceae</taxon>
        <taxon>Mucilaginibacter</taxon>
    </lineage>
</organism>
<dbReference type="InterPro" id="IPR000933">
    <property type="entry name" value="Glyco_hydro_29"/>
</dbReference>
<dbReference type="Pfam" id="PF01120">
    <property type="entry name" value="Alpha_L_fucos"/>
    <property type="match status" value="1"/>
</dbReference>
<accession>A0ABU1TC45</accession>
<dbReference type="EC" id="3.2.1.51" evidence="3"/>
<dbReference type="PRINTS" id="PR00741">
    <property type="entry name" value="GLHYDRLASE29"/>
</dbReference>
<keyword evidence="6 9" id="KW-0326">Glycosidase</keyword>
<name>A0ABU1TC45_9SPHI</name>
<evidence type="ECO:0000313" key="9">
    <source>
        <dbReference type="EMBL" id="MDR6942963.1"/>
    </source>
</evidence>
<keyword evidence="4 7" id="KW-0732">Signal</keyword>
<dbReference type="SMART" id="SM00812">
    <property type="entry name" value="Alpha_L_fucos"/>
    <property type="match status" value="1"/>
</dbReference>
<dbReference type="InterPro" id="IPR057739">
    <property type="entry name" value="Glyco_hydro_29_N"/>
</dbReference>
<evidence type="ECO:0000256" key="7">
    <source>
        <dbReference type="SAM" id="SignalP"/>
    </source>
</evidence>
<dbReference type="RefSeq" id="WP_310096543.1">
    <property type="nucleotide sequence ID" value="NZ_JAVDUU010000003.1"/>
</dbReference>
<proteinExistence type="inferred from homology"/>
<dbReference type="EMBL" id="JAVDUU010000003">
    <property type="protein sequence ID" value="MDR6942963.1"/>
    <property type="molecule type" value="Genomic_DNA"/>
</dbReference>
<protein>
    <recommendedName>
        <fullName evidence="3">alpha-L-fucosidase</fullName>
        <ecNumber evidence="3">3.2.1.51</ecNumber>
    </recommendedName>
</protein>
<dbReference type="Gene3D" id="3.20.20.80">
    <property type="entry name" value="Glycosidases"/>
    <property type="match status" value="1"/>
</dbReference>
<evidence type="ECO:0000313" key="10">
    <source>
        <dbReference type="Proteomes" id="UP001247620"/>
    </source>
</evidence>
<keyword evidence="10" id="KW-1185">Reference proteome</keyword>